<dbReference type="InterPro" id="IPR013216">
    <property type="entry name" value="Methyltransf_11"/>
</dbReference>
<evidence type="ECO:0000313" key="3">
    <source>
        <dbReference type="Proteomes" id="UP001359308"/>
    </source>
</evidence>
<dbReference type="Gene3D" id="3.40.50.150">
    <property type="entry name" value="Vaccinia Virus protein VP39"/>
    <property type="match status" value="1"/>
</dbReference>
<dbReference type="InterPro" id="IPR052356">
    <property type="entry name" value="Thiol_S-MT"/>
</dbReference>
<sequence length="215" mass="24164">MSGSPEATEVVRHRYDRIAPLFDVVEGMMEALWFKHWRRCVWRLVEGERVLEVGVGTGKNLAFHPAGRVVIAVDFSERMLRRASQRAARLGVQTDLKLMDVQSLAFADGEFDTVVGTFVFCSVPDPRRGLEEVRRVLKPGGKLVLLEHVRSEGEAAGRLMDLLDPWVSRLVGAHINRRTVENVETAGFRLEHVERLNALVRLIEARSPFPASGGR</sequence>
<keyword evidence="2" id="KW-0808">Transferase</keyword>
<evidence type="ECO:0000259" key="1">
    <source>
        <dbReference type="Pfam" id="PF08241"/>
    </source>
</evidence>
<feature type="domain" description="Methyltransferase type 11" evidence="1">
    <location>
        <begin position="51"/>
        <end position="145"/>
    </location>
</feature>
<reference evidence="2 3" key="1">
    <citation type="submission" date="2022-09" db="EMBL/GenBank/DDBJ databases">
        <authorList>
            <person name="Giprobiosintez L."/>
        </authorList>
    </citation>
    <scope>NUCLEOTIDE SEQUENCE [LARGE SCALE GENOMIC DNA]</scope>
    <source>
        <strain evidence="3">VKPM-B-12549 (GBS-15)</strain>
    </source>
</reference>
<organism evidence="2 3">
    <name type="scientific">Methylococcus capsulatus</name>
    <dbReference type="NCBI Taxonomy" id="414"/>
    <lineage>
        <taxon>Bacteria</taxon>
        <taxon>Pseudomonadati</taxon>
        <taxon>Pseudomonadota</taxon>
        <taxon>Gammaproteobacteria</taxon>
        <taxon>Methylococcales</taxon>
        <taxon>Methylococcaceae</taxon>
        <taxon>Methylococcus</taxon>
    </lineage>
</organism>
<dbReference type="Proteomes" id="UP001359308">
    <property type="component" value="Chromosome"/>
</dbReference>
<dbReference type="GO" id="GO:0008168">
    <property type="term" value="F:methyltransferase activity"/>
    <property type="evidence" value="ECO:0007669"/>
    <property type="project" value="UniProtKB-KW"/>
</dbReference>
<dbReference type="RefSeq" id="WP_198321955.1">
    <property type="nucleotide sequence ID" value="NZ_CP104311.1"/>
</dbReference>
<dbReference type="InterPro" id="IPR029063">
    <property type="entry name" value="SAM-dependent_MTases_sf"/>
</dbReference>
<accession>A0ABZ2F3X9</accession>
<name>A0ABZ2F3X9_METCP</name>
<proteinExistence type="predicted"/>
<keyword evidence="3" id="KW-1185">Reference proteome</keyword>
<dbReference type="PANTHER" id="PTHR45036">
    <property type="entry name" value="METHYLTRANSFERASE LIKE 7B"/>
    <property type="match status" value="1"/>
</dbReference>
<dbReference type="GO" id="GO:0032259">
    <property type="term" value="P:methylation"/>
    <property type="evidence" value="ECO:0007669"/>
    <property type="project" value="UniProtKB-KW"/>
</dbReference>
<evidence type="ECO:0000313" key="2">
    <source>
        <dbReference type="EMBL" id="WWF01485.1"/>
    </source>
</evidence>
<dbReference type="CDD" id="cd02440">
    <property type="entry name" value="AdoMet_MTases"/>
    <property type="match status" value="1"/>
</dbReference>
<dbReference type="SUPFAM" id="SSF53335">
    <property type="entry name" value="S-adenosyl-L-methionine-dependent methyltransferases"/>
    <property type="match status" value="1"/>
</dbReference>
<protein>
    <submittedName>
        <fullName evidence="2">Methyltransferase domain-containing protein</fullName>
    </submittedName>
</protein>
<keyword evidence="2" id="KW-0489">Methyltransferase</keyword>
<dbReference type="EMBL" id="CP104311">
    <property type="protein sequence ID" value="WWF01485.1"/>
    <property type="molecule type" value="Genomic_DNA"/>
</dbReference>
<gene>
    <name evidence="2" type="ORF">N4J17_13580</name>
</gene>
<dbReference type="PANTHER" id="PTHR45036:SF1">
    <property type="entry name" value="METHYLTRANSFERASE LIKE 7A"/>
    <property type="match status" value="1"/>
</dbReference>
<dbReference type="Pfam" id="PF08241">
    <property type="entry name" value="Methyltransf_11"/>
    <property type="match status" value="1"/>
</dbReference>